<dbReference type="SUPFAM" id="SSF53756">
    <property type="entry name" value="UDP-Glycosyltransferase/glycogen phosphorylase"/>
    <property type="match status" value="1"/>
</dbReference>
<name>A0A1J5SJR8_9ZZZZ</name>
<dbReference type="Pfam" id="PF13432">
    <property type="entry name" value="TPR_16"/>
    <property type="match status" value="2"/>
</dbReference>
<organism evidence="4">
    <name type="scientific">mine drainage metagenome</name>
    <dbReference type="NCBI Taxonomy" id="410659"/>
    <lineage>
        <taxon>unclassified sequences</taxon>
        <taxon>metagenomes</taxon>
        <taxon>ecological metagenomes</taxon>
    </lineage>
</organism>
<dbReference type="SMART" id="SM00028">
    <property type="entry name" value="TPR"/>
    <property type="match status" value="7"/>
</dbReference>
<keyword evidence="3" id="KW-0175">Coiled coil</keyword>
<dbReference type="GO" id="GO:0006508">
    <property type="term" value="P:proteolysis"/>
    <property type="evidence" value="ECO:0007669"/>
    <property type="project" value="UniProtKB-KW"/>
</dbReference>
<sequence>MTNEPDGIDQLFQQAVLRHQAGDLEGAVGTYRLVLTLRPQAAVAAVNLSIALQGLNRAAEAERALRDALAQNPALAEAENSLGCLLLEQNRLEEAEAAFRRAAALAPGLADPANNLGNALRKAGRLAEAAQAFRLAAALAPDHPQPLSNLAACLLELGDRAGSIAACQTLLERHPEHDAARNCLGNALLLEGRLDEAEAAFRQAEDSAEAGVNLAGLLYDLERFDEATETARAVIARHPAFAPACNTLGNALLALGRLEDAEAAFRRGLDLAPKDAQMALNFAAVLLKQGRFREGWATYEARRLLPRLPPPWLPADLPPWTGAPLDKPLLVHAEQGLGDCLQFCRYAPALAERAGLEVVLQVPPELTRLLGGLSGDRVRVVGRNAPLPACAAHLPLMSLPGLMPDSFLPEPYLTADAGAVAAWRRRLAATPGRKVGLVWAGDPRPFSKIAHLLDRRRSMRREQLAPLAALPGLCLISLQKGAAAAQRGLELLDWTAELHDMADTAALVAALDLVISVDTAVAHLAGALGKPVWLLSRFDGCWRWQQGRDDSPWYPSLRLFRQSRHGDWAGVVQRVAEALAETP</sequence>
<dbReference type="Pfam" id="PF14559">
    <property type="entry name" value="TPR_19"/>
    <property type="match status" value="1"/>
</dbReference>
<dbReference type="Pfam" id="PF01075">
    <property type="entry name" value="Glyco_transf_9"/>
    <property type="match status" value="1"/>
</dbReference>
<dbReference type="InterPro" id="IPR011990">
    <property type="entry name" value="TPR-like_helical_dom_sf"/>
</dbReference>
<comment type="caution">
    <text evidence="4">The sequence shown here is derived from an EMBL/GenBank/DDBJ whole genome shotgun (WGS) entry which is preliminary data.</text>
</comment>
<evidence type="ECO:0000313" key="4">
    <source>
        <dbReference type="EMBL" id="OIR00358.1"/>
    </source>
</evidence>
<dbReference type="InterPro" id="IPR052943">
    <property type="entry name" value="TMTC_O-mannosyl-trnsfr"/>
</dbReference>
<keyword evidence="1" id="KW-0677">Repeat</keyword>
<dbReference type="Gene3D" id="1.25.40.10">
    <property type="entry name" value="Tetratricopeptide repeat domain"/>
    <property type="match status" value="3"/>
</dbReference>
<keyword evidence="2" id="KW-0802">TPR repeat</keyword>
<protein>
    <submittedName>
        <fullName evidence="4">Beta-barrel assembly-enhancing protease</fullName>
    </submittedName>
</protein>
<proteinExistence type="predicted"/>
<gene>
    <name evidence="4" type="primary">bepA_37</name>
    <name evidence="4" type="ORF">GALL_176110</name>
</gene>
<dbReference type="PROSITE" id="PS50005">
    <property type="entry name" value="TPR"/>
    <property type="match status" value="3"/>
</dbReference>
<accession>A0A1J5SJR8</accession>
<evidence type="ECO:0000256" key="1">
    <source>
        <dbReference type="ARBA" id="ARBA00022737"/>
    </source>
</evidence>
<dbReference type="InterPro" id="IPR013105">
    <property type="entry name" value="TPR_2"/>
</dbReference>
<dbReference type="InterPro" id="IPR019734">
    <property type="entry name" value="TPR_rpt"/>
</dbReference>
<evidence type="ECO:0000256" key="2">
    <source>
        <dbReference type="ARBA" id="ARBA00022803"/>
    </source>
</evidence>
<dbReference type="SUPFAM" id="SSF48452">
    <property type="entry name" value="TPR-like"/>
    <property type="match status" value="1"/>
</dbReference>
<dbReference type="InterPro" id="IPR002201">
    <property type="entry name" value="Glyco_trans_9"/>
</dbReference>
<keyword evidence="4" id="KW-0378">Hydrolase</keyword>
<dbReference type="PANTHER" id="PTHR44809">
    <property type="match status" value="1"/>
</dbReference>
<dbReference type="Pfam" id="PF07719">
    <property type="entry name" value="TPR_2"/>
    <property type="match status" value="1"/>
</dbReference>
<dbReference type="EMBL" id="MLJW01000096">
    <property type="protein sequence ID" value="OIR00358.1"/>
    <property type="molecule type" value="Genomic_DNA"/>
</dbReference>
<reference evidence="4" key="1">
    <citation type="submission" date="2016-10" db="EMBL/GenBank/DDBJ databases">
        <title>Sequence of Gallionella enrichment culture.</title>
        <authorList>
            <person name="Poehlein A."/>
            <person name="Muehling M."/>
            <person name="Daniel R."/>
        </authorList>
    </citation>
    <scope>NUCLEOTIDE SEQUENCE</scope>
</reference>
<evidence type="ECO:0000256" key="3">
    <source>
        <dbReference type="SAM" id="Coils"/>
    </source>
</evidence>
<dbReference type="PANTHER" id="PTHR44809:SF1">
    <property type="entry name" value="PROTEIN O-MANNOSYL-TRANSFERASE TMTC1"/>
    <property type="match status" value="1"/>
</dbReference>
<dbReference type="GO" id="GO:0008233">
    <property type="term" value="F:peptidase activity"/>
    <property type="evidence" value="ECO:0007669"/>
    <property type="project" value="UniProtKB-KW"/>
</dbReference>
<feature type="coiled-coil region" evidence="3">
    <location>
        <begin position="52"/>
        <end position="95"/>
    </location>
</feature>
<dbReference type="GO" id="GO:0016757">
    <property type="term" value="F:glycosyltransferase activity"/>
    <property type="evidence" value="ECO:0007669"/>
    <property type="project" value="InterPro"/>
</dbReference>
<keyword evidence="4" id="KW-0645">Protease</keyword>
<dbReference type="AlphaFoldDB" id="A0A1J5SJR8"/>
<dbReference type="Gene3D" id="3.40.50.2000">
    <property type="entry name" value="Glycogen Phosphorylase B"/>
    <property type="match status" value="1"/>
</dbReference>